<dbReference type="Proteomes" id="UP000216312">
    <property type="component" value="Unassembled WGS sequence"/>
</dbReference>
<organism evidence="1 2">
    <name type="scientific">candidate division WOR-3 bacterium 4484_18</name>
    <dbReference type="NCBI Taxonomy" id="2020626"/>
    <lineage>
        <taxon>Bacteria</taxon>
        <taxon>Bacteria division WOR-3</taxon>
    </lineage>
</organism>
<protein>
    <submittedName>
        <fullName evidence="1">Uncharacterized protein</fullName>
    </submittedName>
</protein>
<accession>A0A257LT97</accession>
<gene>
    <name evidence="1" type="ORF">CGW93_04195</name>
</gene>
<proteinExistence type="predicted"/>
<name>A0A257LT97_UNCW3</name>
<comment type="caution">
    <text evidence="1">The sequence shown here is derived from an EMBL/GenBank/DDBJ whole genome shotgun (WGS) entry which is preliminary data.</text>
</comment>
<evidence type="ECO:0000313" key="2">
    <source>
        <dbReference type="Proteomes" id="UP000216312"/>
    </source>
</evidence>
<evidence type="ECO:0000313" key="1">
    <source>
        <dbReference type="EMBL" id="OYV02709.1"/>
    </source>
</evidence>
<sequence>MTILLVVLGTDCRKGKIGEKHPNKPPDTKLANVPLENDSLHSYTKGDSLSVYLPLQTLSWDGDDEDGFVVKYRYRYRTVHVTRGDTYYFPARDAWIETTATQVEIPFESSDADRVVDGDTIASNLQIFEVAAIDNEGAVDPTPAVKRFWTFANKLPETYILYPADGDSLLVRANTTPTWRGVLVSWQGEDPDGEVRDYRWRVDSLEWSPWTRDTSVYINPVAFRGPLDGWHVIEVMARDNLYIQDTTPAKIHVRLVEVKFDRPLLVVYEEQSAEPGGEPSNTEDFYISLFDSVVGVGNYDMINFRTYTGSFIDTVAHYRVIFWYRDKMMGSRSYRFWTARNGEIKSIISQYLDLGGNLWISGWSAVYGVEEAQFDSGGFGFDYMHIEEVEEISEPQFIGGEGHEGCPTVMVDTSRLPGVPWRWDGVACVYGLTGRAFTLPLLTYVPRSDTTLVGKVVCTYYDGVTYKVVTTTFPLLYLYEEDARELVRYILTKMNIL</sequence>
<reference evidence="2" key="1">
    <citation type="submission" date="2017-07" db="EMBL/GenBank/DDBJ databases">
        <title>Novel pathways for hydrocarbon cycling and metabolic interdependencies in hydrothermal sediment communities.</title>
        <authorList>
            <person name="Dombrowski N."/>
            <person name="Seitz K."/>
            <person name="Teske A."/>
            <person name="Baker B."/>
        </authorList>
    </citation>
    <scope>NUCLEOTIDE SEQUENCE [LARGE SCALE GENOMIC DNA]</scope>
</reference>
<dbReference type="EMBL" id="NMUJ01000059">
    <property type="protein sequence ID" value="OYV02709.1"/>
    <property type="molecule type" value="Genomic_DNA"/>
</dbReference>
<dbReference type="AlphaFoldDB" id="A0A257LT97"/>